<dbReference type="PRINTS" id="PR00081">
    <property type="entry name" value="GDHRDH"/>
</dbReference>
<dbReference type="OrthoDB" id="9793499at2"/>
<comment type="caution">
    <text evidence="3">The sequence shown here is derived from an EMBL/GenBank/DDBJ whole genome shotgun (WGS) entry which is preliminary data.</text>
</comment>
<gene>
    <name evidence="3" type="ORF">ABB30_04575</name>
</gene>
<dbReference type="STRING" id="336566.ABB30_04575"/>
<dbReference type="PANTHER" id="PTHR43639">
    <property type="entry name" value="OXIDOREDUCTASE, SHORT-CHAIN DEHYDROGENASE/REDUCTASE FAMILY (AFU_ORTHOLOGUE AFUA_5G02870)"/>
    <property type="match status" value="1"/>
</dbReference>
<dbReference type="SUPFAM" id="SSF51735">
    <property type="entry name" value="NAD(P)-binding Rossmann-fold domains"/>
    <property type="match status" value="1"/>
</dbReference>
<dbReference type="InterPro" id="IPR020904">
    <property type="entry name" value="Sc_DH/Rdtase_CS"/>
</dbReference>
<dbReference type="RefSeq" id="WP_057637128.1">
    <property type="nucleotide sequence ID" value="NZ_LDJM01000011.1"/>
</dbReference>
<dbReference type="PRINTS" id="PR00080">
    <property type="entry name" value="SDRFAMILY"/>
</dbReference>
<dbReference type="GO" id="GO:0016491">
    <property type="term" value="F:oxidoreductase activity"/>
    <property type="evidence" value="ECO:0007669"/>
    <property type="project" value="UniProtKB-KW"/>
</dbReference>
<keyword evidence="2" id="KW-0560">Oxidoreductase</keyword>
<dbReference type="NCBIfam" id="NF006598">
    <property type="entry name" value="PRK09135.1"/>
    <property type="match status" value="1"/>
</dbReference>
<organism evidence="3 4">
    <name type="scientific">Stenotrophomonas ginsengisoli</name>
    <dbReference type="NCBI Taxonomy" id="336566"/>
    <lineage>
        <taxon>Bacteria</taxon>
        <taxon>Pseudomonadati</taxon>
        <taxon>Pseudomonadota</taxon>
        <taxon>Gammaproteobacteria</taxon>
        <taxon>Lysobacterales</taxon>
        <taxon>Lysobacteraceae</taxon>
        <taxon>Stenotrophomonas</taxon>
    </lineage>
</organism>
<accession>A0A0R0DL38</accession>
<dbReference type="PROSITE" id="PS00061">
    <property type="entry name" value="ADH_SHORT"/>
    <property type="match status" value="1"/>
</dbReference>
<protein>
    <submittedName>
        <fullName evidence="3">Pteridine reductase</fullName>
    </submittedName>
</protein>
<dbReference type="Pfam" id="PF13561">
    <property type="entry name" value="adh_short_C2"/>
    <property type="match status" value="1"/>
</dbReference>
<comment type="similarity">
    <text evidence="1">Belongs to the short-chain dehydrogenases/reductases (SDR) family.</text>
</comment>
<dbReference type="AlphaFoldDB" id="A0A0R0DL38"/>
<evidence type="ECO:0000256" key="2">
    <source>
        <dbReference type="ARBA" id="ARBA00023002"/>
    </source>
</evidence>
<dbReference type="FunFam" id="3.40.50.720:FF:000084">
    <property type="entry name" value="Short-chain dehydrogenase reductase"/>
    <property type="match status" value="1"/>
</dbReference>
<dbReference type="Proteomes" id="UP000050956">
    <property type="component" value="Unassembled WGS sequence"/>
</dbReference>
<dbReference type="InterPro" id="IPR002347">
    <property type="entry name" value="SDR_fam"/>
</dbReference>
<name>A0A0R0DL38_9GAMM</name>
<dbReference type="PATRIC" id="fig|336566.3.peg.254"/>
<dbReference type="Gene3D" id="3.40.50.720">
    <property type="entry name" value="NAD(P)-binding Rossmann-like Domain"/>
    <property type="match status" value="1"/>
</dbReference>
<dbReference type="PANTHER" id="PTHR43639:SF1">
    <property type="entry name" value="SHORT-CHAIN DEHYDROGENASE_REDUCTASE FAMILY PROTEIN"/>
    <property type="match status" value="1"/>
</dbReference>
<sequence>MTESARVVLITGAARRIGAQIAQTLHAAGWSVAVHAHQSADALHTAAFAMEMARPGSVLSLQADLADPQAPAQLVEDTLAHFGRLDALVNNASNFFPTPLGQIDASAFDQLMAVNARAPLLLAQAAAPALQRAGGAIVNLTDLHAATPKREHAAYCAAKAALAMITASLALELAPRVRVNAVAPGAILWPEEGKPEAARIALMQRTPLARLGTVEEVAEAVRWLIEDASYLTGQTLGLDGGRRLT</sequence>
<evidence type="ECO:0000256" key="1">
    <source>
        <dbReference type="ARBA" id="ARBA00006484"/>
    </source>
</evidence>
<reference evidence="3 4" key="1">
    <citation type="submission" date="2015-05" db="EMBL/GenBank/DDBJ databases">
        <title>Genome sequencing and analysis of members of genus Stenotrophomonas.</title>
        <authorList>
            <person name="Patil P.P."/>
            <person name="Midha S."/>
            <person name="Patil P.B."/>
        </authorList>
    </citation>
    <scope>NUCLEOTIDE SEQUENCE [LARGE SCALE GENOMIC DNA]</scope>
    <source>
        <strain evidence="3 4">DSM 24757</strain>
    </source>
</reference>
<dbReference type="InterPro" id="IPR036291">
    <property type="entry name" value="NAD(P)-bd_dom_sf"/>
</dbReference>
<proteinExistence type="inferred from homology"/>
<evidence type="ECO:0000313" key="3">
    <source>
        <dbReference type="EMBL" id="KRG78328.1"/>
    </source>
</evidence>
<evidence type="ECO:0000313" key="4">
    <source>
        <dbReference type="Proteomes" id="UP000050956"/>
    </source>
</evidence>
<keyword evidence="4" id="KW-1185">Reference proteome</keyword>
<dbReference type="EMBL" id="LDJM01000011">
    <property type="protein sequence ID" value="KRG78328.1"/>
    <property type="molecule type" value="Genomic_DNA"/>
</dbReference>